<comment type="similarity">
    <text evidence="2">Belongs to the binding-protein-dependent transport system permease family. FecCD subfamily.</text>
</comment>
<dbReference type="CDD" id="cd06550">
    <property type="entry name" value="TM_ABC_iron-siderophores_like"/>
    <property type="match status" value="1"/>
</dbReference>
<keyword evidence="3" id="KW-0813">Transport</keyword>
<evidence type="ECO:0000256" key="7">
    <source>
        <dbReference type="ARBA" id="ARBA00023136"/>
    </source>
</evidence>
<evidence type="ECO:0000313" key="10">
    <source>
        <dbReference type="Proteomes" id="UP000006075"/>
    </source>
</evidence>
<evidence type="ECO:0000313" key="9">
    <source>
        <dbReference type="EMBL" id="EJZ87250.1"/>
    </source>
</evidence>
<dbReference type="Pfam" id="PF01032">
    <property type="entry name" value="FecCD"/>
    <property type="match status" value="1"/>
</dbReference>
<dbReference type="RefSeq" id="WP_004805767.1">
    <property type="nucleotide sequence ID" value="NZ_JH815214.1"/>
</dbReference>
<dbReference type="PANTHER" id="PTHR30472:SF27">
    <property type="entry name" value="PETROBACTIN IMPORT SYSTEM PERMEASE PROTEIN YCLN"/>
    <property type="match status" value="1"/>
</dbReference>
<feature type="transmembrane region" description="Helical" evidence="8">
    <location>
        <begin position="99"/>
        <end position="117"/>
    </location>
</feature>
<name>K0ZI04_9ACTO</name>
<feature type="transmembrane region" description="Helical" evidence="8">
    <location>
        <begin position="308"/>
        <end position="327"/>
    </location>
</feature>
<feature type="transmembrane region" description="Helical" evidence="8">
    <location>
        <begin position="66"/>
        <end position="87"/>
    </location>
</feature>
<evidence type="ECO:0000256" key="8">
    <source>
        <dbReference type="SAM" id="Phobius"/>
    </source>
</evidence>
<gene>
    <name evidence="9" type="ORF">HMPREF9240_00599</name>
</gene>
<dbReference type="GO" id="GO:0033214">
    <property type="term" value="P:siderophore-iron import into cell"/>
    <property type="evidence" value="ECO:0007669"/>
    <property type="project" value="TreeGrafter"/>
</dbReference>
<sequence>MAVLQDRNPTEPHYALWLGGAVLAVLILTGVSVITGAADMSIADVLTGQADVDELMVLTVSRLPRTLALLLAGSAMSVAGLVMQLMVQNRYVEPATTGVTESAGLGILVAVLFFPGLPLWARMLVAVGFALLGTVLLMWLVSSLRYRDPIVVPLLGIVLSGIIGAASTFLAWQFEMQGMLNLWLTGDFSGIIKGRYELLWLVLAMCALAYIFADTFTVVGLGKYFSKSLGVNHRLITALGLAIVATVAGVCTVVSGTLPFLGLIVPNLTSLILGDYMRRCLPLVALGGAFFVLISDIIGRTLIAPAEIPVGVVMGVIGAAIFIAFLLKTVKR</sequence>
<dbReference type="AlphaFoldDB" id="K0ZI04"/>
<comment type="subcellular location">
    <subcellularLocation>
        <location evidence="1">Cell membrane</location>
        <topology evidence="1">Multi-pass membrane protein</topology>
    </subcellularLocation>
</comment>
<protein>
    <recommendedName>
        <fullName evidence="11">Iron ABC transporter permease</fullName>
    </recommendedName>
</protein>
<dbReference type="InterPro" id="IPR037294">
    <property type="entry name" value="ABC_BtuC-like"/>
</dbReference>
<dbReference type="InterPro" id="IPR000522">
    <property type="entry name" value="ABC_transptr_permease_BtuC"/>
</dbReference>
<evidence type="ECO:0000256" key="5">
    <source>
        <dbReference type="ARBA" id="ARBA00022692"/>
    </source>
</evidence>
<dbReference type="GO" id="GO:0005886">
    <property type="term" value="C:plasma membrane"/>
    <property type="evidence" value="ECO:0007669"/>
    <property type="project" value="UniProtKB-SubCell"/>
</dbReference>
<feature type="transmembrane region" description="Helical" evidence="8">
    <location>
        <begin position="124"/>
        <end position="144"/>
    </location>
</feature>
<dbReference type="SUPFAM" id="SSF81345">
    <property type="entry name" value="ABC transporter involved in vitamin B12 uptake, BtuC"/>
    <property type="match status" value="1"/>
</dbReference>
<evidence type="ECO:0000256" key="6">
    <source>
        <dbReference type="ARBA" id="ARBA00022989"/>
    </source>
</evidence>
<feature type="transmembrane region" description="Helical" evidence="8">
    <location>
        <begin position="150"/>
        <end position="172"/>
    </location>
</feature>
<feature type="transmembrane region" description="Helical" evidence="8">
    <location>
        <begin position="14"/>
        <end position="34"/>
    </location>
</feature>
<organism evidence="9 10">
    <name type="scientific">Winkia neuii BV029A5</name>
    <dbReference type="NCBI Taxonomy" id="888439"/>
    <lineage>
        <taxon>Bacteria</taxon>
        <taxon>Bacillati</taxon>
        <taxon>Actinomycetota</taxon>
        <taxon>Actinomycetes</taxon>
        <taxon>Actinomycetales</taxon>
        <taxon>Actinomycetaceae</taxon>
        <taxon>Winkia</taxon>
    </lineage>
</organism>
<feature type="transmembrane region" description="Helical" evidence="8">
    <location>
        <begin position="198"/>
        <end position="221"/>
    </location>
</feature>
<dbReference type="Proteomes" id="UP000006075">
    <property type="component" value="Unassembled WGS sequence"/>
</dbReference>
<comment type="caution">
    <text evidence="9">The sequence shown here is derived from an EMBL/GenBank/DDBJ whole genome shotgun (WGS) entry which is preliminary data.</text>
</comment>
<reference evidence="9 10" key="1">
    <citation type="submission" date="2012-07" db="EMBL/GenBank/DDBJ databases">
        <title>The Genome Sequence of Actinomyces neuii subsp. anitratus BVS029A5.</title>
        <authorList>
            <consortium name="The Broad Institute Genome Sequencing Platform"/>
            <person name="Earl A."/>
            <person name="Ward D."/>
            <person name="Feldgarden M."/>
            <person name="Gevers D."/>
            <person name="Saerens B."/>
            <person name="Vaneechoutte M."/>
            <person name="Walker B."/>
            <person name="Young S.K."/>
            <person name="Zeng Q."/>
            <person name="Gargeya S."/>
            <person name="Fitzgerald M."/>
            <person name="Haas B."/>
            <person name="Abouelleil A."/>
            <person name="Alvarado L."/>
            <person name="Arachchi H.M."/>
            <person name="Berlin A."/>
            <person name="Chapman S.B."/>
            <person name="Goldberg J."/>
            <person name="Griggs A."/>
            <person name="Gujja S."/>
            <person name="Hansen M."/>
            <person name="Howarth C."/>
            <person name="Imamovic A."/>
            <person name="Larimer J."/>
            <person name="McCowen C."/>
            <person name="Montmayeur A."/>
            <person name="Murphy C."/>
            <person name="Neiman D."/>
            <person name="Pearson M."/>
            <person name="Priest M."/>
            <person name="Roberts A."/>
            <person name="Saif S."/>
            <person name="Shea T."/>
            <person name="Sisk P."/>
            <person name="Sykes S."/>
            <person name="Wortman J."/>
            <person name="Nusbaum C."/>
            <person name="Birren B."/>
        </authorList>
    </citation>
    <scope>NUCLEOTIDE SEQUENCE [LARGE SCALE GENOMIC DNA]</scope>
    <source>
        <strain evidence="9 10">BVS029A5</strain>
    </source>
</reference>
<dbReference type="EMBL" id="AGWP01000004">
    <property type="protein sequence ID" value="EJZ87250.1"/>
    <property type="molecule type" value="Genomic_DNA"/>
</dbReference>
<evidence type="ECO:0000256" key="2">
    <source>
        <dbReference type="ARBA" id="ARBA00007935"/>
    </source>
</evidence>
<evidence type="ECO:0008006" key="11">
    <source>
        <dbReference type="Google" id="ProtNLM"/>
    </source>
</evidence>
<proteinExistence type="inferred from homology"/>
<evidence type="ECO:0000256" key="1">
    <source>
        <dbReference type="ARBA" id="ARBA00004651"/>
    </source>
</evidence>
<keyword evidence="10" id="KW-1185">Reference proteome</keyword>
<dbReference type="GO" id="GO:0022857">
    <property type="term" value="F:transmembrane transporter activity"/>
    <property type="evidence" value="ECO:0007669"/>
    <property type="project" value="InterPro"/>
</dbReference>
<evidence type="ECO:0000256" key="3">
    <source>
        <dbReference type="ARBA" id="ARBA00022448"/>
    </source>
</evidence>
<feature type="transmembrane region" description="Helical" evidence="8">
    <location>
        <begin position="280"/>
        <end position="302"/>
    </location>
</feature>
<dbReference type="PANTHER" id="PTHR30472">
    <property type="entry name" value="FERRIC ENTEROBACTIN TRANSPORT SYSTEM PERMEASE PROTEIN"/>
    <property type="match status" value="1"/>
</dbReference>
<dbReference type="Gene3D" id="1.10.3470.10">
    <property type="entry name" value="ABC transporter involved in vitamin B12 uptake, BtuC"/>
    <property type="match status" value="1"/>
</dbReference>
<keyword evidence="6 8" id="KW-1133">Transmembrane helix</keyword>
<keyword evidence="4" id="KW-1003">Cell membrane</keyword>
<dbReference type="PATRIC" id="fig|888439.3.peg.603"/>
<keyword evidence="5 8" id="KW-0812">Transmembrane</keyword>
<keyword evidence="7 8" id="KW-0472">Membrane</keyword>
<dbReference type="eggNOG" id="COG4606">
    <property type="taxonomic scope" value="Bacteria"/>
</dbReference>
<evidence type="ECO:0000256" key="4">
    <source>
        <dbReference type="ARBA" id="ARBA00022475"/>
    </source>
</evidence>
<feature type="transmembrane region" description="Helical" evidence="8">
    <location>
        <begin position="241"/>
        <end position="268"/>
    </location>
</feature>
<dbReference type="HOGENOM" id="CLU_013016_3_0_11"/>
<accession>K0ZI04</accession>